<evidence type="ECO:0000313" key="18">
    <source>
        <dbReference type="Proteomes" id="UP000059074"/>
    </source>
</evidence>
<dbReference type="SMART" id="SM00965">
    <property type="entry name" value="STN"/>
    <property type="match status" value="1"/>
</dbReference>
<proteinExistence type="inferred from homology"/>
<keyword evidence="7" id="KW-0732">Signal</keyword>
<dbReference type="InterPro" id="IPR000531">
    <property type="entry name" value="Beta-barrel_TonB"/>
</dbReference>
<dbReference type="Pfam" id="PF07660">
    <property type="entry name" value="STN"/>
    <property type="match status" value="1"/>
</dbReference>
<dbReference type="GO" id="GO:0009279">
    <property type="term" value="C:cell outer membrane"/>
    <property type="evidence" value="ECO:0007669"/>
    <property type="project" value="UniProtKB-SubCell"/>
</dbReference>
<evidence type="ECO:0000256" key="1">
    <source>
        <dbReference type="ARBA" id="ARBA00004571"/>
    </source>
</evidence>
<dbReference type="Pfam" id="PF07715">
    <property type="entry name" value="Plug"/>
    <property type="match status" value="1"/>
</dbReference>
<evidence type="ECO:0000256" key="9">
    <source>
        <dbReference type="ARBA" id="ARBA00023077"/>
    </source>
</evidence>
<protein>
    <submittedName>
        <fullName evidence="17">Iron siderophore receptor protein</fullName>
    </submittedName>
</protein>
<keyword evidence="3 13" id="KW-0813">Transport</keyword>
<keyword evidence="4 13" id="KW-1134">Transmembrane beta strand</keyword>
<evidence type="ECO:0000256" key="3">
    <source>
        <dbReference type="ARBA" id="ARBA00022448"/>
    </source>
</evidence>
<keyword evidence="18" id="KW-1185">Reference proteome</keyword>
<keyword evidence="6 13" id="KW-0812">Transmembrane</keyword>
<dbReference type="PANTHER" id="PTHR30069:SF41">
    <property type="entry name" value="HEME_HEMOPEXIN UTILIZATION PROTEIN C"/>
    <property type="match status" value="1"/>
</dbReference>
<dbReference type="PROSITE" id="PS51257">
    <property type="entry name" value="PROKAR_LIPOPROTEIN"/>
    <property type="match status" value="1"/>
</dbReference>
<evidence type="ECO:0000256" key="5">
    <source>
        <dbReference type="ARBA" id="ARBA00022496"/>
    </source>
</evidence>
<evidence type="ECO:0000256" key="15">
    <source>
        <dbReference type="RuleBase" id="RU003357"/>
    </source>
</evidence>
<keyword evidence="11 17" id="KW-0675">Receptor</keyword>
<reference evidence="17 18" key="1">
    <citation type="submission" date="2015-10" db="EMBL/GenBank/DDBJ databases">
        <title>Transcriptomic analysis of a linuron degrading triple-species bacterial consortium.</title>
        <authorList>
            <person name="Albers P."/>
        </authorList>
    </citation>
    <scope>NUCLEOTIDE SEQUENCE [LARGE SCALE GENOMIC DNA]</scope>
    <source>
        <strain evidence="17 18">WDL6</strain>
    </source>
</reference>
<evidence type="ECO:0000256" key="11">
    <source>
        <dbReference type="ARBA" id="ARBA00023170"/>
    </source>
</evidence>
<name>A0A120CUT6_HYPSL</name>
<dbReference type="SUPFAM" id="SSF56935">
    <property type="entry name" value="Porins"/>
    <property type="match status" value="1"/>
</dbReference>
<evidence type="ECO:0000313" key="17">
    <source>
        <dbReference type="EMBL" id="KWT66765.1"/>
    </source>
</evidence>
<dbReference type="InterPro" id="IPR011662">
    <property type="entry name" value="Secretin/TonB_short_N"/>
</dbReference>
<dbReference type="OrthoDB" id="9760333at2"/>
<evidence type="ECO:0000256" key="4">
    <source>
        <dbReference type="ARBA" id="ARBA00022452"/>
    </source>
</evidence>
<dbReference type="InterPro" id="IPR012910">
    <property type="entry name" value="Plug_dom"/>
</dbReference>
<organism evidence="17 18">
    <name type="scientific">Hyphomicrobium sulfonivorans</name>
    <dbReference type="NCBI Taxonomy" id="121290"/>
    <lineage>
        <taxon>Bacteria</taxon>
        <taxon>Pseudomonadati</taxon>
        <taxon>Pseudomonadota</taxon>
        <taxon>Alphaproteobacteria</taxon>
        <taxon>Hyphomicrobiales</taxon>
        <taxon>Hyphomicrobiaceae</taxon>
        <taxon>Hyphomicrobium</taxon>
    </lineage>
</organism>
<dbReference type="InterPro" id="IPR036942">
    <property type="entry name" value="Beta-barrel_TonB_sf"/>
</dbReference>
<dbReference type="PROSITE" id="PS52016">
    <property type="entry name" value="TONB_DEPENDENT_REC_3"/>
    <property type="match status" value="1"/>
</dbReference>
<dbReference type="InterPro" id="IPR039426">
    <property type="entry name" value="TonB-dep_rcpt-like"/>
</dbReference>
<keyword evidence="5" id="KW-0410">Iron transport</keyword>
<dbReference type="PATRIC" id="fig|121290.4.peg.2371"/>
<dbReference type="Pfam" id="PF00593">
    <property type="entry name" value="TonB_dep_Rec_b-barrel"/>
    <property type="match status" value="1"/>
</dbReference>
<evidence type="ECO:0000256" key="2">
    <source>
        <dbReference type="ARBA" id="ARBA00009810"/>
    </source>
</evidence>
<dbReference type="EMBL" id="LMTR01000071">
    <property type="protein sequence ID" value="KWT66765.1"/>
    <property type="molecule type" value="Genomic_DNA"/>
</dbReference>
<keyword evidence="9 15" id="KW-0798">TonB box</keyword>
<evidence type="ECO:0000256" key="13">
    <source>
        <dbReference type="PROSITE-ProRule" id="PRU01360"/>
    </source>
</evidence>
<comment type="similarity">
    <text evidence="2 13 15">Belongs to the TonB-dependent receptor family.</text>
</comment>
<feature type="domain" description="Secretin/TonB short N-terminal" evidence="16">
    <location>
        <begin position="68"/>
        <end position="119"/>
    </location>
</feature>
<dbReference type="AlphaFoldDB" id="A0A120CUT6"/>
<keyword evidence="10 13" id="KW-0472">Membrane</keyword>
<evidence type="ECO:0000256" key="12">
    <source>
        <dbReference type="ARBA" id="ARBA00023237"/>
    </source>
</evidence>
<gene>
    <name evidence="17" type="ORF">APY04_2172</name>
</gene>
<dbReference type="PANTHER" id="PTHR30069">
    <property type="entry name" value="TONB-DEPENDENT OUTER MEMBRANE RECEPTOR"/>
    <property type="match status" value="1"/>
</dbReference>
<dbReference type="Proteomes" id="UP000059074">
    <property type="component" value="Unassembled WGS sequence"/>
</dbReference>
<dbReference type="Gene3D" id="2.40.170.20">
    <property type="entry name" value="TonB-dependent receptor, beta-barrel domain"/>
    <property type="match status" value="1"/>
</dbReference>
<dbReference type="InterPro" id="IPR037066">
    <property type="entry name" value="Plug_dom_sf"/>
</dbReference>
<keyword evidence="5" id="KW-0406">Ion transport</keyword>
<dbReference type="Gene3D" id="3.55.50.30">
    <property type="match status" value="1"/>
</dbReference>
<evidence type="ECO:0000259" key="16">
    <source>
        <dbReference type="SMART" id="SM00965"/>
    </source>
</evidence>
<dbReference type="PROSITE" id="PS01156">
    <property type="entry name" value="TONB_DEPENDENT_REC_2"/>
    <property type="match status" value="1"/>
</dbReference>
<keyword evidence="8" id="KW-0408">Iron</keyword>
<dbReference type="RefSeq" id="WP_083509691.1">
    <property type="nucleotide sequence ID" value="NZ_LMTR01000071.1"/>
</dbReference>
<keyword evidence="12 13" id="KW-0998">Cell outer membrane</keyword>
<feature type="short sequence motif" description="TonB C-terminal box" evidence="14">
    <location>
        <begin position="919"/>
        <end position="936"/>
    </location>
</feature>
<evidence type="ECO:0000256" key="8">
    <source>
        <dbReference type="ARBA" id="ARBA00023004"/>
    </source>
</evidence>
<dbReference type="STRING" id="121290.APY04_2172"/>
<evidence type="ECO:0000256" key="14">
    <source>
        <dbReference type="PROSITE-ProRule" id="PRU10144"/>
    </source>
</evidence>
<dbReference type="GO" id="GO:0015344">
    <property type="term" value="F:siderophore uptake transmembrane transporter activity"/>
    <property type="evidence" value="ECO:0007669"/>
    <property type="project" value="TreeGrafter"/>
</dbReference>
<dbReference type="Gene3D" id="2.170.130.10">
    <property type="entry name" value="TonB-dependent receptor, plug domain"/>
    <property type="match status" value="1"/>
</dbReference>
<comment type="caution">
    <text evidence="17">The sequence shown here is derived from an EMBL/GenBank/DDBJ whole genome shotgun (WGS) entry which is preliminary data.</text>
</comment>
<accession>A0A120CUT6</accession>
<sequence length="936" mass="100487">MRCGGNGRRAEACRAGVAASWLAICACVGAIGVAPELAFAQAAQKKSFNIPAGSLAQALAAFGKQAGLQVSYPSELTAGKTSAGVSGSLTASEALSAILAGSGLSYSFANASTVSISGADSGAGATVDGAIALDTIDVSGGGATDGFSADTPYYTAGSSTYISGEQIERFRGTSTGDMFSGTPGVLNGDNRNGAALDINIRGMQGQGRVPVSVDGAIQETTVYRGYSGVVGRSYVDPDFIGSVTIEKGPSAAADGAGAIGGIVRMDTIGVDDILLPGKNSGVRFKGGFNTNSSSVPAVGTWGGLAGTGNYPNSQIPSSFGGPDGMDRPGLLEPTGGYGSVAAAYRSETIDIVAAYAQRKNGNYHAGTKGDGIPEPTIRPRQIWQNGAWVDSPTESTVTIEGLNRFRPGEEVLNTSQDNSSILLKSTIRIADDQQIELGYMGYDSTYGEIMPSQLLWNPNGGAYQAWLNSVELKTYTAKYKWTPADNDLIKLKAGWWMVYNTLTLPYQWYMTDPTPMPEIANWFGTEGRRWGLNADNTSTFDSGLGHVSLNYGGSYTYETIQPGKGTELDGRRGNRQEYSLFASGEWKPTRWLGLNASLRYSDFINKDTRPWTETTYPLRHGDQVINFKTSAERTAYRQANPGSTNLPAVSETKYGVYRAFKDNGFAPILSATVEPWEGIQFYAKYAEAIRMPSLFEATRGWSADPTAAGLDPEHAKTWEFGFNVLRDEVFFAGDRLRFKASYFDNDVDNYITRTDTPEGTLLMVNIDSARLRGIELSGSYDTSRFFGNMAYTYYTSTEFCVKPGQIRNVAYADRLCTEGGVTNSYVVNHLPPKDSISVTLGTRAFDEKLTVGGRITYIGKRPTSGLDGTSGTGLITHVEWDPYTLVDLFASYKINEQFQIDATIDNVTDTYYMDALTLGLMASPGRTIRTGITARF</sequence>
<evidence type="ECO:0000256" key="10">
    <source>
        <dbReference type="ARBA" id="ARBA00023136"/>
    </source>
</evidence>
<dbReference type="GO" id="GO:0044718">
    <property type="term" value="P:siderophore transmembrane transport"/>
    <property type="evidence" value="ECO:0007669"/>
    <property type="project" value="TreeGrafter"/>
</dbReference>
<dbReference type="InterPro" id="IPR010917">
    <property type="entry name" value="TonB_rcpt_CS"/>
</dbReference>
<comment type="subcellular location">
    <subcellularLocation>
        <location evidence="1 13">Cell outer membrane</location>
        <topology evidence="1 13">Multi-pass membrane protein</topology>
    </subcellularLocation>
</comment>
<evidence type="ECO:0000256" key="6">
    <source>
        <dbReference type="ARBA" id="ARBA00022692"/>
    </source>
</evidence>
<evidence type="ECO:0000256" key="7">
    <source>
        <dbReference type="ARBA" id="ARBA00022729"/>
    </source>
</evidence>